<keyword evidence="2" id="KW-1185">Reference proteome</keyword>
<dbReference type="EMBL" id="JANPWB010000011">
    <property type="protein sequence ID" value="KAJ1130708.1"/>
    <property type="molecule type" value="Genomic_DNA"/>
</dbReference>
<dbReference type="Proteomes" id="UP001066276">
    <property type="component" value="Chromosome 7"/>
</dbReference>
<dbReference type="AlphaFoldDB" id="A0AAV7PXZ1"/>
<gene>
    <name evidence="1" type="ORF">NDU88_009058</name>
</gene>
<evidence type="ECO:0000313" key="2">
    <source>
        <dbReference type="Proteomes" id="UP001066276"/>
    </source>
</evidence>
<accession>A0AAV7PXZ1</accession>
<reference evidence="1" key="1">
    <citation type="journal article" date="2022" name="bioRxiv">
        <title>Sequencing and chromosome-scale assembly of the giantPleurodeles waltlgenome.</title>
        <authorList>
            <person name="Brown T."/>
            <person name="Elewa A."/>
            <person name="Iarovenko S."/>
            <person name="Subramanian E."/>
            <person name="Araus A.J."/>
            <person name="Petzold A."/>
            <person name="Susuki M."/>
            <person name="Suzuki K.-i.T."/>
            <person name="Hayashi T."/>
            <person name="Toyoda A."/>
            <person name="Oliveira C."/>
            <person name="Osipova E."/>
            <person name="Leigh N.D."/>
            <person name="Simon A."/>
            <person name="Yun M.H."/>
        </authorList>
    </citation>
    <scope>NUCLEOTIDE SEQUENCE</scope>
    <source>
        <strain evidence="1">20211129_DDA</strain>
        <tissue evidence="1">Liver</tissue>
    </source>
</reference>
<protein>
    <submittedName>
        <fullName evidence="1">Uncharacterized protein</fullName>
    </submittedName>
</protein>
<name>A0AAV7PXZ1_PLEWA</name>
<sequence length="157" mass="16810">MAAPVLDIDDAVVMISDNEVEEQWGQNSVGCSGKINSEGVFRQKAEEELLDYDEEVEEHVASVPRGDLKETPRVVRKVVQGNHFGVRCRELVAGNLQRGEEGVLVSVGFGGGREGFGDAIQKVSRGICGVAKEQRKGSVDASIQVDLVPDTGAGKSE</sequence>
<organism evidence="1 2">
    <name type="scientific">Pleurodeles waltl</name>
    <name type="common">Iberian ribbed newt</name>
    <dbReference type="NCBI Taxonomy" id="8319"/>
    <lineage>
        <taxon>Eukaryota</taxon>
        <taxon>Metazoa</taxon>
        <taxon>Chordata</taxon>
        <taxon>Craniata</taxon>
        <taxon>Vertebrata</taxon>
        <taxon>Euteleostomi</taxon>
        <taxon>Amphibia</taxon>
        <taxon>Batrachia</taxon>
        <taxon>Caudata</taxon>
        <taxon>Salamandroidea</taxon>
        <taxon>Salamandridae</taxon>
        <taxon>Pleurodelinae</taxon>
        <taxon>Pleurodeles</taxon>
    </lineage>
</organism>
<evidence type="ECO:0000313" key="1">
    <source>
        <dbReference type="EMBL" id="KAJ1130708.1"/>
    </source>
</evidence>
<comment type="caution">
    <text evidence="1">The sequence shown here is derived from an EMBL/GenBank/DDBJ whole genome shotgun (WGS) entry which is preliminary data.</text>
</comment>
<proteinExistence type="predicted"/>